<reference evidence="10 11" key="1">
    <citation type="submission" date="2020-05" db="EMBL/GenBank/DDBJ databases">
        <title>Aquincola sp. isolate from soil.</title>
        <authorList>
            <person name="Han J."/>
            <person name="Kim D.-U."/>
        </authorList>
    </citation>
    <scope>NUCLEOTIDE SEQUENCE [LARGE SCALE GENOMIC DNA]</scope>
    <source>
        <strain evidence="10 11">S2</strain>
    </source>
</reference>
<dbReference type="Proteomes" id="UP000737171">
    <property type="component" value="Unassembled WGS sequence"/>
</dbReference>
<comment type="caution">
    <text evidence="10">The sequence shown here is derived from an EMBL/GenBank/DDBJ whole genome shotgun (WGS) entry which is preliminary data.</text>
</comment>
<evidence type="ECO:0000256" key="8">
    <source>
        <dbReference type="ARBA" id="ARBA00023303"/>
    </source>
</evidence>
<dbReference type="PROSITE" id="PS00889">
    <property type="entry name" value="CNMP_BINDING_2"/>
    <property type="match status" value="1"/>
</dbReference>
<dbReference type="InterPro" id="IPR018488">
    <property type="entry name" value="cNMP-bd_CS"/>
</dbReference>
<keyword evidence="4" id="KW-1133">Transmembrane helix</keyword>
<evidence type="ECO:0000259" key="9">
    <source>
        <dbReference type="PROSITE" id="PS50042"/>
    </source>
</evidence>
<evidence type="ECO:0000256" key="1">
    <source>
        <dbReference type="ARBA" id="ARBA00004141"/>
    </source>
</evidence>
<keyword evidence="11" id="KW-1185">Reference proteome</keyword>
<dbReference type="Pfam" id="PF00027">
    <property type="entry name" value="cNMP_binding"/>
    <property type="match status" value="1"/>
</dbReference>
<keyword evidence="6" id="KW-0472">Membrane</keyword>
<keyword evidence="2" id="KW-0813">Transport</keyword>
<dbReference type="Gene3D" id="2.60.120.10">
    <property type="entry name" value="Jelly Rolls"/>
    <property type="match status" value="1"/>
</dbReference>
<dbReference type="SUPFAM" id="SSF51206">
    <property type="entry name" value="cAMP-binding domain-like"/>
    <property type="match status" value="1"/>
</dbReference>
<dbReference type="InterPro" id="IPR018490">
    <property type="entry name" value="cNMP-bd_dom_sf"/>
</dbReference>
<dbReference type="SMART" id="SM00100">
    <property type="entry name" value="cNMP"/>
    <property type="match status" value="1"/>
</dbReference>
<gene>
    <name evidence="10" type="ORF">HLB44_33785</name>
</gene>
<accession>A0ABX2ETJ8</accession>
<evidence type="ECO:0000313" key="11">
    <source>
        <dbReference type="Proteomes" id="UP000737171"/>
    </source>
</evidence>
<evidence type="ECO:0000256" key="6">
    <source>
        <dbReference type="ARBA" id="ARBA00023136"/>
    </source>
</evidence>
<dbReference type="InterPro" id="IPR000595">
    <property type="entry name" value="cNMP-bd_dom"/>
</dbReference>
<keyword evidence="8" id="KW-0407">Ion channel</keyword>
<dbReference type="RefSeq" id="WP_173134284.1">
    <property type="nucleotide sequence ID" value="NZ_JABRWJ010000016.1"/>
</dbReference>
<evidence type="ECO:0000256" key="4">
    <source>
        <dbReference type="ARBA" id="ARBA00022989"/>
    </source>
</evidence>
<sequence>MPKIVRSDVVIPNKLDAAARQGFIDALYKVHCEVFDGVTRDSFAKYVVESRAEQTWINVHRNHAGEIVGYFALHIFERELDGKASAIFRAEAGTMRTYRGGNTNTRFGLRLALPYLLRYPGRRVYYLGSLVHPSSYCLFAKLFDVIWPSIRHPPPPAVLNFMDELANSFGLERVSADNPLTRHVHWITRDSEVERHYWRQCDKPAARFFIEANPGYGEGDGLVTLVRVDAHNLWHLISTFFAERYARRKEGLMVMLYHLPIGGQLLQPAEVIRRLEATALFGSFDAPSLATLARSAQIVVLPAGKTVFRAGDPGDELYVIARGAAYVLSEGGGEDEDEDHIIDELATGDSFGEIAMLSGERRSASVRTATATLLIQISRPALFSILEAHPGLSEIVWKNFAARRFDDCVRGLPAWKTMQRAARLAVVDAGQHRTLGAGERADLRAGEILLVLLGSVQVEQAGTSTVVRAPAFFDTKQAMAVTASGAARIVRIAR</sequence>
<evidence type="ECO:0000256" key="5">
    <source>
        <dbReference type="ARBA" id="ARBA00023065"/>
    </source>
</evidence>
<dbReference type="PANTHER" id="PTHR45638:SF11">
    <property type="entry name" value="CYCLIC NUCLEOTIDE-GATED CATION CHANNEL SUBUNIT A"/>
    <property type="match status" value="1"/>
</dbReference>
<keyword evidence="3" id="KW-0812">Transmembrane</keyword>
<dbReference type="PANTHER" id="PTHR45638">
    <property type="entry name" value="CYCLIC NUCLEOTIDE-GATED CATION CHANNEL SUBUNIT A"/>
    <property type="match status" value="1"/>
</dbReference>
<evidence type="ECO:0000256" key="7">
    <source>
        <dbReference type="ARBA" id="ARBA00023286"/>
    </source>
</evidence>
<keyword evidence="7" id="KW-1071">Ligand-gated ion channel</keyword>
<evidence type="ECO:0000256" key="2">
    <source>
        <dbReference type="ARBA" id="ARBA00022448"/>
    </source>
</evidence>
<protein>
    <submittedName>
        <fullName evidence="10">Cyclic nucleotide-binding domain-containing protein</fullName>
    </submittedName>
</protein>
<name>A0ABX2ETJ8_9BURK</name>
<proteinExistence type="predicted"/>
<dbReference type="CDD" id="cd00038">
    <property type="entry name" value="CAP_ED"/>
    <property type="match status" value="1"/>
</dbReference>
<dbReference type="EMBL" id="JABRWJ010000016">
    <property type="protein sequence ID" value="NRF71967.1"/>
    <property type="molecule type" value="Genomic_DNA"/>
</dbReference>
<dbReference type="PROSITE" id="PS50042">
    <property type="entry name" value="CNMP_BINDING_3"/>
    <property type="match status" value="1"/>
</dbReference>
<organism evidence="10 11">
    <name type="scientific">Pseudaquabacterium terrae</name>
    <dbReference type="NCBI Taxonomy" id="2732868"/>
    <lineage>
        <taxon>Bacteria</taxon>
        <taxon>Pseudomonadati</taxon>
        <taxon>Pseudomonadota</taxon>
        <taxon>Betaproteobacteria</taxon>
        <taxon>Burkholderiales</taxon>
        <taxon>Sphaerotilaceae</taxon>
        <taxon>Pseudaquabacterium</taxon>
    </lineage>
</organism>
<evidence type="ECO:0000313" key="10">
    <source>
        <dbReference type="EMBL" id="NRF71967.1"/>
    </source>
</evidence>
<evidence type="ECO:0000256" key="3">
    <source>
        <dbReference type="ARBA" id="ARBA00022692"/>
    </source>
</evidence>
<feature type="domain" description="Cyclic nucleotide-binding" evidence="9">
    <location>
        <begin position="280"/>
        <end position="403"/>
    </location>
</feature>
<keyword evidence="5" id="KW-0406">Ion transport</keyword>
<comment type="subcellular location">
    <subcellularLocation>
        <location evidence="1">Membrane</location>
        <topology evidence="1">Multi-pass membrane protein</topology>
    </subcellularLocation>
</comment>
<dbReference type="InterPro" id="IPR050866">
    <property type="entry name" value="CNG_cation_channel"/>
</dbReference>
<dbReference type="InterPro" id="IPR014710">
    <property type="entry name" value="RmlC-like_jellyroll"/>
</dbReference>